<gene>
    <name evidence="7" type="ORF">B6S12_08710</name>
</gene>
<dbReference type="PANTHER" id="PTHR43302:SF5">
    <property type="entry name" value="TRANSPORTER ARSB-RELATED"/>
    <property type="match status" value="1"/>
</dbReference>
<feature type="transmembrane region" description="Helical" evidence="6">
    <location>
        <begin position="244"/>
        <end position="264"/>
    </location>
</feature>
<evidence type="ECO:0000256" key="4">
    <source>
        <dbReference type="ARBA" id="ARBA00022989"/>
    </source>
</evidence>
<feature type="transmembrane region" description="Helical" evidence="6">
    <location>
        <begin position="391"/>
        <end position="416"/>
    </location>
</feature>
<evidence type="ECO:0000313" key="8">
    <source>
        <dbReference type="Proteomes" id="UP000249746"/>
    </source>
</evidence>
<dbReference type="GO" id="GO:0015105">
    <property type="term" value="F:arsenite transmembrane transporter activity"/>
    <property type="evidence" value="ECO:0007669"/>
    <property type="project" value="InterPro"/>
</dbReference>
<dbReference type="OrthoDB" id="9774335at2"/>
<feature type="transmembrane region" description="Helical" evidence="6">
    <location>
        <begin position="137"/>
        <end position="156"/>
    </location>
</feature>
<keyword evidence="5 6" id="KW-0472">Membrane</keyword>
<feature type="transmembrane region" description="Helical" evidence="6">
    <location>
        <begin position="176"/>
        <end position="198"/>
    </location>
</feature>
<dbReference type="PANTHER" id="PTHR43302">
    <property type="entry name" value="TRANSPORTER ARSB-RELATED"/>
    <property type="match status" value="1"/>
</dbReference>
<dbReference type="GO" id="GO:0005886">
    <property type="term" value="C:plasma membrane"/>
    <property type="evidence" value="ECO:0007669"/>
    <property type="project" value="UniProtKB-SubCell"/>
</dbReference>
<dbReference type="Proteomes" id="UP000249746">
    <property type="component" value="Unassembled WGS sequence"/>
</dbReference>
<accession>A0A2W6MSN9</accession>
<evidence type="ECO:0000256" key="5">
    <source>
        <dbReference type="ARBA" id="ARBA00023136"/>
    </source>
</evidence>
<dbReference type="Pfam" id="PF02040">
    <property type="entry name" value="ArsB"/>
    <property type="match status" value="1"/>
</dbReference>
<keyword evidence="2" id="KW-1003">Cell membrane</keyword>
<evidence type="ECO:0000256" key="6">
    <source>
        <dbReference type="SAM" id="Phobius"/>
    </source>
</evidence>
<name>A0A2W6MSN9_9HELI</name>
<comment type="subcellular location">
    <subcellularLocation>
        <location evidence="1">Cell membrane</location>
        <topology evidence="1">Multi-pass membrane protein</topology>
    </subcellularLocation>
</comment>
<reference evidence="7 8" key="1">
    <citation type="submission" date="2017-03" db="EMBL/GenBank/DDBJ databases">
        <title>Genomic and clinical evidence uncovers the enterohepatic species Helicobacter valdiviensis as a potential human intestinal pathogen.</title>
        <authorList>
            <person name="Fresia P."/>
            <person name="Jara R."/>
            <person name="Sierra R."/>
            <person name="Ferres I."/>
            <person name="Greif G."/>
            <person name="Iraola G."/>
            <person name="Collado L."/>
        </authorList>
    </citation>
    <scope>NUCLEOTIDE SEQUENCE [LARGE SCALE GENOMIC DNA]</scope>
    <source>
        <strain evidence="7 8">WBE14</strain>
    </source>
</reference>
<evidence type="ECO:0000256" key="3">
    <source>
        <dbReference type="ARBA" id="ARBA00022692"/>
    </source>
</evidence>
<dbReference type="RefSeq" id="WP_111230416.1">
    <property type="nucleotide sequence ID" value="NZ_NBIU01000031.1"/>
</dbReference>
<dbReference type="InterPro" id="IPR000802">
    <property type="entry name" value="Arsenical_pump_ArsB"/>
</dbReference>
<feature type="transmembrane region" description="Helical" evidence="6">
    <location>
        <begin position="98"/>
        <end position="130"/>
    </location>
</feature>
<keyword evidence="3 6" id="KW-0812">Transmembrane</keyword>
<feature type="transmembrane region" description="Helical" evidence="6">
    <location>
        <begin position="20"/>
        <end position="39"/>
    </location>
</feature>
<feature type="transmembrane region" description="Helical" evidence="6">
    <location>
        <begin position="219"/>
        <end position="238"/>
    </location>
</feature>
<evidence type="ECO:0000256" key="1">
    <source>
        <dbReference type="ARBA" id="ARBA00004651"/>
    </source>
</evidence>
<feature type="transmembrane region" description="Helical" evidence="6">
    <location>
        <begin position="276"/>
        <end position="295"/>
    </location>
</feature>
<organism evidence="7 8">
    <name type="scientific">Helicobacter valdiviensis</name>
    <dbReference type="NCBI Taxonomy" id="1458358"/>
    <lineage>
        <taxon>Bacteria</taxon>
        <taxon>Pseudomonadati</taxon>
        <taxon>Campylobacterota</taxon>
        <taxon>Epsilonproteobacteria</taxon>
        <taxon>Campylobacterales</taxon>
        <taxon>Helicobacteraceae</taxon>
        <taxon>Helicobacter</taxon>
    </lineage>
</organism>
<evidence type="ECO:0000313" key="7">
    <source>
        <dbReference type="EMBL" id="PZT47507.1"/>
    </source>
</evidence>
<comment type="caution">
    <text evidence="7">The sequence shown here is derived from an EMBL/GenBank/DDBJ whole genome shotgun (WGS) entry which is preliminary data.</text>
</comment>
<dbReference type="PRINTS" id="PR00758">
    <property type="entry name" value="ARSENICPUMP"/>
</dbReference>
<feature type="transmembrane region" description="Helical" evidence="6">
    <location>
        <begin position="51"/>
        <end position="68"/>
    </location>
</feature>
<dbReference type="EMBL" id="NBIU01000031">
    <property type="protein sequence ID" value="PZT47507.1"/>
    <property type="molecule type" value="Genomic_DNA"/>
</dbReference>
<dbReference type="CDD" id="cd01118">
    <property type="entry name" value="ArsB_permease"/>
    <property type="match status" value="1"/>
</dbReference>
<dbReference type="AlphaFoldDB" id="A0A2W6MSN9"/>
<proteinExistence type="predicted"/>
<protein>
    <submittedName>
        <fullName evidence="7">Arsenic transporter</fullName>
    </submittedName>
</protein>
<feature type="transmembrane region" description="Helical" evidence="6">
    <location>
        <begin position="354"/>
        <end position="379"/>
    </location>
</feature>
<keyword evidence="4 6" id="KW-1133">Transmembrane helix</keyword>
<evidence type="ECO:0000256" key="2">
    <source>
        <dbReference type="ARBA" id="ARBA00022475"/>
    </source>
</evidence>
<feature type="transmembrane region" description="Helical" evidence="6">
    <location>
        <begin position="315"/>
        <end position="333"/>
    </location>
</feature>
<sequence>MALPIFLLTLFLIYLRPFKIPLFISSTFCAILAFLTQVVDLEDIKKVWTMVWDSSLALVGLILFTLMLKKLGFFDFLAHYIVLFSTHKKTLKIKTWKFYLFIVLLASFLSSFFANDGAILILTPLILILFGTNSKPLLIFLLLVSFLSDFASNIFVFSNLTNIITTNAYGLKFFDFLSFMILPQIFAILSFALLFFILNKKNLNKDLEFNVKNQSLPTLKTLLFCVFLIILMLVGIIFSHPLKIPMSFFMLLISFLAILYGYFYHSLKILPLLKEAPFSIVVFSFGLFIVVFGLYNDGLVDFLESLLKNLQNYPLLIQTLLVGFSSAFGSSLINNLPMVMIGDLALKDSPQILIYAHLLGCNIGAKLTPIGSLATLLWLEGLKQSGVKISLLYYLFLAFALTLPVLFFALIGLYLAF</sequence>
<keyword evidence="8" id="KW-1185">Reference proteome</keyword>